<organism evidence="2 5">
    <name type="scientific">Myxococcus fulvus</name>
    <dbReference type="NCBI Taxonomy" id="33"/>
    <lineage>
        <taxon>Bacteria</taxon>
        <taxon>Pseudomonadati</taxon>
        <taxon>Myxococcota</taxon>
        <taxon>Myxococcia</taxon>
        <taxon>Myxococcales</taxon>
        <taxon>Cystobacterineae</taxon>
        <taxon>Myxococcaceae</taxon>
        <taxon>Myxococcus</taxon>
    </lineage>
</organism>
<name>A0A511SYN9_MYXFU</name>
<dbReference type="EMBL" id="BJXR01000020">
    <property type="protein sequence ID" value="GEN07026.1"/>
    <property type="molecule type" value="Genomic_DNA"/>
</dbReference>
<proteinExistence type="predicted"/>
<evidence type="ECO:0000313" key="5">
    <source>
        <dbReference type="Proteomes" id="UP000321514"/>
    </source>
</evidence>
<dbReference type="AlphaFoldDB" id="A0A511SYN9"/>
<evidence type="ECO:0000256" key="1">
    <source>
        <dbReference type="SAM" id="SignalP"/>
    </source>
</evidence>
<comment type="caution">
    <text evidence="2">The sequence shown here is derived from an EMBL/GenBank/DDBJ whole genome shotgun (WGS) entry which is preliminary data.</text>
</comment>
<dbReference type="Proteomes" id="UP000183760">
    <property type="component" value="Unassembled WGS sequence"/>
</dbReference>
<keyword evidence="4" id="KW-1185">Reference proteome</keyword>
<keyword evidence="1" id="KW-0732">Signal</keyword>
<evidence type="ECO:0000313" key="4">
    <source>
        <dbReference type="Proteomes" id="UP000183760"/>
    </source>
</evidence>
<dbReference type="RefSeq" id="WP_074953616.1">
    <property type="nucleotide sequence ID" value="NZ_BJXR01000020.1"/>
</dbReference>
<reference evidence="2 5" key="2">
    <citation type="submission" date="2019-07" db="EMBL/GenBank/DDBJ databases">
        <title>Whole genome shotgun sequence of Myxococcus fulvus NBRC 100333.</title>
        <authorList>
            <person name="Hosoyama A."/>
            <person name="Uohara A."/>
            <person name="Ohji S."/>
            <person name="Ichikawa N."/>
        </authorList>
    </citation>
    <scope>NUCLEOTIDE SEQUENCE [LARGE SCALE GENOMIC DNA]</scope>
    <source>
        <strain evidence="2 5">NBRC 100333</strain>
    </source>
</reference>
<dbReference type="Proteomes" id="UP000321514">
    <property type="component" value="Unassembled WGS sequence"/>
</dbReference>
<evidence type="ECO:0000313" key="2">
    <source>
        <dbReference type="EMBL" id="GEN07026.1"/>
    </source>
</evidence>
<gene>
    <name evidence="2" type="ORF">MFU01_20630</name>
    <name evidence="3" type="ORF">SAMN05443572_104350</name>
</gene>
<feature type="signal peptide" evidence="1">
    <location>
        <begin position="1"/>
        <end position="26"/>
    </location>
</feature>
<feature type="chain" id="PRO_5023080525" description="Lipoprotein" evidence="1">
    <location>
        <begin position="27"/>
        <end position="117"/>
    </location>
</feature>
<sequence length="117" mass="12977">MQQRSLFSILAMVSLFVCLSATESLAQNAQGGTANHGTYITVPSGTVNDWVLQVSPREMGYEEPGSEGDNALLKVECFVVPINAYTWQVVARYKLRPWNNRDGVWNAGSANYLLVHR</sequence>
<dbReference type="EMBL" id="FOIB01000004">
    <property type="protein sequence ID" value="SEU01243.1"/>
    <property type="molecule type" value="Genomic_DNA"/>
</dbReference>
<evidence type="ECO:0000313" key="3">
    <source>
        <dbReference type="EMBL" id="SEU01243.1"/>
    </source>
</evidence>
<evidence type="ECO:0008006" key="6">
    <source>
        <dbReference type="Google" id="ProtNLM"/>
    </source>
</evidence>
<dbReference type="OrthoDB" id="5382746at2"/>
<accession>A0A511SYN9</accession>
<protein>
    <recommendedName>
        <fullName evidence="6">Lipoprotein</fullName>
    </recommendedName>
</protein>
<reference evidence="3 4" key="1">
    <citation type="submission" date="2016-10" db="EMBL/GenBank/DDBJ databases">
        <authorList>
            <person name="Varghese N."/>
            <person name="Submissions S."/>
        </authorList>
    </citation>
    <scope>NUCLEOTIDE SEQUENCE [LARGE SCALE GENOMIC DNA]</scope>
    <source>
        <strain evidence="3 4">DSM 16525</strain>
    </source>
</reference>